<reference evidence="2 3" key="1">
    <citation type="submission" date="2018-11" db="EMBL/GenBank/DDBJ databases">
        <title>Draft genome sequence of Cellulomonas takizawaensis strain TKZ-21.</title>
        <authorList>
            <person name="Yamamura H."/>
            <person name="Hayashi T."/>
            <person name="Hamada M."/>
            <person name="Serisawa Y."/>
            <person name="Matsuyama K."/>
            <person name="Nakagawa Y."/>
            <person name="Otoguro M."/>
            <person name="Yanagida F."/>
            <person name="Hayakawa M."/>
        </authorList>
    </citation>
    <scope>NUCLEOTIDE SEQUENCE [LARGE SCALE GENOMIC DNA]</scope>
    <source>
        <strain evidence="2 3">TKZ-21</strain>
    </source>
</reference>
<organism evidence="2 3">
    <name type="scientific">Cellulomonas algicola</name>
    <dbReference type="NCBI Taxonomy" id="2071633"/>
    <lineage>
        <taxon>Bacteria</taxon>
        <taxon>Bacillati</taxon>
        <taxon>Actinomycetota</taxon>
        <taxon>Actinomycetes</taxon>
        <taxon>Micrococcales</taxon>
        <taxon>Cellulomonadaceae</taxon>
        <taxon>Cellulomonas</taxon>
    </lineage>
</organism>
<dbReference type="RefSeq" id="WP_124341460.1">
    <property type="nucleotide sequence ID" value="NZ_BHYL01000038.1"/>
</dbReference>
<protein>
    <submittedName>
        <fullName evidence="2">Uncharacterized protein</fullName>
    </submittedName>
</protein>
<sequence>MAEPVVVAPPSAAYPWARVLGWTALLLAAVAAVGVVGAVAYLVDGWLHPTSWGDLAGAILLTWSCVPALVALPVGLLQAHRGVGPRWRSVATVAMAAPAPALAVTILLARTVADVLA</sequence>
<comment type="caution">
    <text evidence="2">The sequence shown here is derived from an EMBL/GenBank/DDBJ whole genome shotgun (WGS) entry which is preliminary data.</text>
</comment>
<feature type="transmembrane region" description="Helical" evidence="1">
    <location>
        <begin position="89"/>
        <end position="109"/>
    </location>
</feature>
<keyword evidence="1" id="KW-0812">Transmembrane</keyword>
<accession>A0A401UW50</accession>
<feature type="transmembrane region" description="Helical" evidence="1">
    <location>
        <begin position="19"/>
        <end position="43"/>
    </location>
</feature>
<keyword evidence="1" id="KW-1133">Transmembrane helix</keyword>
<evidence type="ECO:0000313" key="2">
    <source>
        <dbReference type="EMBL" id="GCD18909.1"/>
    </source>
</evidence>
<keyword evidence="3" id="KW-1185">Reference proteome</keyword>
<evidence type="ECO:0000256" key="1">
    <source>
        <dbReference type="SAM" id="Phobius"/>
    </source>
</evidence>
<dbReference type="EMBL" id="BHYL01000038">
    <property type="protein sequence ID" value="GCD18909.1"/>
    <property type="molecule type" value="Genomic_DNA"/>
</dbReference>
<keyword evidence="1" id="KW-0472">Membrane</keyword>
<dbReference type="Proteomes" id="UP000288246">
    <property type="component" value="Unassembled WGS sequence"/>
</dbReference>
<name>A0A401UW50_9CELL</name>
<feature type="transmembrane region" description="Helical" evidence="1">
    <location>
        <begin position="55"/>
        <end position="77"/>
    </location>
</feature>
<evidence type="ECO:0000313" key="3">
    <source>
        <dbReference type="Proteomes" id="UP000288246"/>
    </source>
</evidence>
<dbReference type="AlphaFoldDB" id="A0A401UW50"/>
<gene>
    <name evidence="2" type="ORF">CTKZ_04710</name>
</gene>
<proteinExistence type="predicted"/>